<accession>A0A2M4B2V1</accession>
<sequence length="95" mass="10926">MPLVFFFFCTVFVRSTLLRPCFPFPQTFCECTGHTSIYMDDLAWTPEVTHATRCSLYPFIFAALLRSASPSFHRFSRTIRFPVCACAYVPQPLCP</sequence>
<proteinExistence type="predicted"/>
<organism evidence="2">
    <name type="scientific">Anopheles triannulatus</name>
    <dbReference type="NCBI Taxonomy" id="58253"/>
    <lineage>
        <taxon>Eukaryota</taxon>
        <taxon>Metazoa</taxon>
        <taxon>Ecdysozoa</taxon>
        <taxon>Arthropoda</taxon>
        <taxon>Hexapoda</taxon>
        <taxon>Insecta</taxon>
        <taxon>Pterygota</taxon>
        <taxon>Neoptera</taxon>
        <taxon>Endopterygota</taxon>
        <taxon>Diptera</taxon>
        <taxon>Nematocera</taxon>
        <taxon>Culicoidea</taxon>
        <taxon>Culicidae</taxon>
        <taxon>Anophelinae</taxon>
        <taxon>Anopheles</taxon>
    </lineage>
</organism>
<evidence type="ECO:0000256" key="1">
    <source>
        <dbReference type="SAM" id="SignalP"/>
    </source>
</evidence>
<dbReference type="AlphaFoldDB" id="A0A2M4B2V1"/>
<reference evidence="2" key="1">
    <citation type="submission" date="2018-01" db="EMBL/GenBank/DDBJ databases">
        <title>An insight into the sialome of Amazonian anophelines.</title>
        <authorList>
            <person name="Ribeiro J.M."/>
            <person name="Scarpassa V."/>
            <person name="Calvo E."/>
        </authorList>
    </citation>
    <scope>NUCLEOTIDE SEQUENCE</scope>
    <source>
        <tissue evidence="2">Salivary glands</tissue>
    </source>
</reference>
<evidence type="ECO:0000313" key="2">
    <source>
        <dbReference type="EMBL" id="MBW47292.1"/>
    </source>
</evidence>
<feature type="signal peptide" evidence="1">
    <location>
        <begin position="1"/>
        <end position="18"/>
    </location>
</feature>
<name>A0A2M4B2V1_9DIPT</name>
<feature type="chain" id="PRO_5014604282" evidence="1">
    <location>
        <begin position="19"/>
        <end position="95"/>
    </location>
</feature>
<keyword evidence="1" id="KW-0732">Signal</keyword>
<protein>
    <submittedName>
        <fullName evidence="2">Putative secreted protein</fullName>
    </submittedName>
</protein>
<dbReference type="EMBL" id="GGFK01013971">
    <property type="protein sequence ID" value="MBW47292.1"/>
    <property type="molecule type" value="Transcribed_RNA"/>
</dbReference>